<dbReference type="EMBL" id="FUFA01000004">
    <property type="protein sequence ID" value="SPM35610.1"/>
    <property type="molecule type" value="Genomic_DNA"/>
</dbReference>
<dbReference type="SUPFAM" id="SSF51735">
    <property type="entry name" value="NAD(P)-binding Rossmann-fold domains"/>
    <property type="match status" value="1"/>
</dbReference>
<dbReference type="Gene3D" id="3.40.50.720">
    <property type="entry name" value="NAD(P)-binding Rossmann-like Domain"/>
    <property type="match status" value="1"/>
</dbReference>
<accession>A0A2U3NVR9</accession>
<dbReference type="AlphaFoldDB" id="A0A2U3NVR9"/>
<protein>
    <submittedName>
        <fullName evidence="3">NAD(P)-dependent dehydrogenase, short-chain alcohol dehydrogenase family</fullName>
    </submittedName>
</protein>
<sequence length="262" mass="27063">MPRLAGKVAIVTGGAGGIGAATAHELAREGAAVAVVDIDEAKANDVADEIRATGARAIGLGGDLADEDAAKSVVQSTAKEFGRIDVLHNNAALTASDFLSRDTTVSEMPIDVWQRSMEVNLGSQLLMCKYAVPEMRRGGSGSIVNMSSGAALSGDRTRLAYGVSKAGVHALTMYVATSEGKQGIRANTIVPGLILTDAVRAHLSDNILDGLGRATLTPYVGQPHDVAELVAFLASEQSRYITGQMIAIDGGMSAHVSMNTGD</sequence>
<dbReference type="Proteomes" id="UP000240988">
    <property type="component" value="Unassembled WGS sequence"/>
</dbReference>
<dbReference type="RefSeq" id="WP_077088428.1">
    <property type="nucleotide sequence ID" value="NZ_LT721901.1"/>
</dbReference>
<keyword evidence="4" id="KW-1185">Reference proteome</keyword>
<dbReference type="Pfam" id="PF13561">
    <property type="entry name" value="adh_short_C2"/>
    <property type="match status" value="1"/>
</dbReference>
<evidence type="ECO:0000256" key="1">
    <source>
        <dbReference type="ARBA" id="ARBA00006484"/>
    </source>
</evidence>
<evidence type="ECO:0000313" key="3">
    <source>
        <dbReference type="EMBL" id="SPM35610.1"/>
    </source>
</evidence>
<dbReference type="GO" id="GO:0016491">
    <property type="term" value="F:oxidoreductase activity"/>
    <property type="evidence" value="ECO:0007669"/>
    <property type="project" value="UniProtKB-KW"/>
</dbReference>
<proteinExistence type="inferred from homology"/>
<dbReference type="InterPro" id="IPR036291">
    <property type="entry name" value="NAD(P)-bd_dom_sf"/>
</dbReference>
<organism evidence="3 4">
    <name type="scientific">Mycobacterium rhizamassiliense</name>
    <dbReference type="NCBI Taxonomy" id="1841860"/>
    <lineage>
        <taxon>Bacteria</taxon>
        <taxon>Bacillati</taxon>
        <taxon>Actinomycetota</taxon>
        <taxon>Actinomycetes</taxon>
        <taxon>Mycobacteriales</taxon>
        <taxon>Mycobacteriaceae</taxon>
        <taxon>Mycobacterium</taxon>
    </lineage>
</organism>
<dbReference type="FunFam" id="3.40.50.720:FF:000084">
    <property type="entry name" value="Short-chain dehydrogenase reductase"/>
    <property type="match status" value="1"/>
</dbReference>
<comment type="similarity">
    <text evidence="1">Belongs to the short-chain dehydrogenases/reductases (SDR) family.</text>
</comment>
<name>A0A2U3NVR9_9MYCO</name>
<evidence type="ECO:0000256" key="2">
    <source>
        <dbReference type="ARBA" id="ARBA00023002"/>
    </source>
</evidence>
<dbReference type="InterPro" id="IPR002347">
    <property type="entry name" value="SDR_fam"/>
</dbReference>
<keyword evidence="2" id="KW-0560">Oxidoreductase</keyword>
<dbReference type="PANTHER" id="PTHR24321">
    <property type="entry name" value="DEHYDROGENASES, SHORT CHAIN"/>
    <property type="match status" value="1"/>
</dbReference>
<evidence type="ECO:0000313" key="4">
    <source>
        <dbReference type="Proteomes" id="UP000240988"/>
    </source>
</evidence>
<dbReference type="PANTHER" id="PTHR24321:SF14">
    <property type="entry name" value="SHORT-CHAIN TYPE DEHYDROGENASE_REDUCTASE BLR2146-RELATED"/>
    <property type="match status" value="1"/>
</dbReference>
<dbReference type="PRINTS" id="PR00080">
    <property type="entry name" value="SDRFAMILY"/>
</dbReference>
<gene>
    <name evidence="3" type="ORF">MRAB57_3435</name>
</gene>
<dbReference type="OrthoDB" id="7064009at2"/>
<reference evidence="3 4" key="1">
    <citation type="submission" date="2017-01" db="EMBL/GenBank/DDBJ databases">
        <authorList>
            <consortium name="Urmite Genomes"/>
        </authorList>
    </citation>
    <scope>NUCLEOTIDE SEQUENCE [LARGE SCALE GENOMIC DNA]</scope>
    <source>
        <strain evidence="3 4">AB57</strain>
    </source>
</reference>
<dbReference type="PRINTS" id="PR00081">
    <property type="entry name" value="GDHRDH"/>
</dbReference>
<dbReference type="STRING" id="1841860.GCA_900157375_03437"/>